<dbReference type="RefSeq" id="WP_073875025.1">
    <property type="nucleotide sequence ID" value="NZ_MPNT01000009.1"/>
</dbReference>
<protein>
    <submittedName>
        <fullName evidence="2">Carboxymuconolactone decarboxylase</fullName>
    </submittedName>
</protein>
<evidence type="ECO:0000313" key="3">
    <source>
        <dbReference type="Proteomes" id="UP000186438"/>
    </source>
</evidence>
<reference evidence="2 3" key="1">
    <citation type="submission" date="2016-11" db="EMBL/GenBank/DDBJ databases">
        <title>Genome sequences of unsequenced Mycobacteria.</title>
        <authorList>
            <person name="Greninger A.L."/>
            <person name="Fang F."/>
            <person name="Jerome K.R."/>
        </authorList>
    </citation>
    <scope>NUCLEOTIDE SEQUENCE [LARGE SCALE GENOMIC DNA]</scope>
    <source>
        <strain evidence="2 3">M11</strain>
    </source>
</reference>
<dbReference type="InterPro" id="IPR029032">
    <property type="entry name" value="AhpD-like"/>
</dbReference>
<evidence type="ECO:0000313" key="2">
    <source>
        <dbReference type="EMBL" id="OJZ73767.1"/>
    </source>
</evidence>
<keyword evidence="3" id="KW-1185">Reference proteome</keyword>
<feature type="domain" description="Carboxymuconolactone decarboxylase-like" evidence="1">
    <location>
        <begin position="49"/>
        <end position="124"/>
    </location>
</feature>
<gene>
    <name evidence="2" type="ORF">BRW65_12440</name>
</gene>
<dbReference type="Gene3D" id="1.20.1290.10">
    <property type="entry name" value="AhpD-like"/>
    <property type="match status" value="1"/>
</dbReference>
<name>A0A1Q4HVN7_9MYCO</name>
<evidence type="ECO:0000259" key="1">
    <source>
        <dbReference type="Pfam" id="PF02627"/>
    </source>
</evidence>
<proteinExistence type="predicted"/>
<dbReference type="InterPro" id="IPR003779">
    <property type="entry name" value="CMD-like"/>
</dbReference>
<sequence>MVTEIITPRIGVLDPPYEAAVAAQLQKMMPPNVPPIALFRTVVRNMPMAEAMTLWGGYELSRKLSLSLRDREIVIDRTCARCGCEYEWGVHVAFFAEKAHLDSGQVRSLTHGGADDPCWTAERDRLLVRAVDSLCDRRDIDDALWTALRTEFDEREILDLTMLCGWYHAISFTARAARVPLEAGSPTFAGVGR</sequence>
<dbReference type="PANTHER" id="PTHR34846">
    <property type="entry name" value="4-CARBOXYMUCONOLACTONE DECARBOXYLASE FAMILY PROTEIN (AFU_ORTHOLOGUE AFUA_6G11590)"/>
    <property type="match status" value="1"/>
</dbReference>
<comment type="caution">
    <text evidence="2">The sequence shown here is derived from an EMBL/GenBank/DDBJ whole genome shotgun (WGS) entry which is preliminary data.</text>
</comment>
<dbReference type="GO" id="GO:0051920">
    <property type="term" value="F:peroxiredoxin activity"/>
    <property type="evidence" value="ECO:0007669"/>
    <property type="project" value="InterPro"/>
</dbReference>
<dbReference type="STRING" id="53378.BRW65_12440"/>
<accession>A0A1Q4HVN7</accession>
<organism evidence="2 3">
    <name type="scientific">Mycobacterium paraffinicum</name>
    <dbReference type="NCBI Taxonomy" id="53378"/>
    <lineage>
        <taxon>Bacteria</taxon>
        <taxon>Bacillati</taxon>
        <taxon>Actinomycetota</taxon>
        <taxon>Actinomycetes</taxon>
        <taxon>Mycobacteriales</taxon>
        <taxon>Mycobacteriaceae</taxon>
        <taxon>Mycobacterium</taxon>
    </lineage>
</organism>
<dbReference type="Pfam" id="PF02627">
    <property type="entry name" value="CMD"/>
    <property type="match status" value="1"/>
</dbReference>
<dbReference type="AlphaFoldDB" id="A0A1Q4HVN7"/>
<dbReference type="EMBL" id="MPNT01000009">
    <property type="protein sequence ID" value="OJZ73767.1"/>
    <property type="molecule type" value="Genomic_DNA"/>
</dbReference>
<dbReference type="SUPFAM" id="SSF69118">
    <property type="entry name" value="AhpD-like"/>
    <property type="match status" value="1"/>
</dbReference>
<dbReference type="Proteomes" id="UP000186438">
    <property type="component" value="Unassembled WGS sequence"/>
</dbReference>
<dbReference type="PANTHER" id="PTHR34846:SF5">
    <property type="entry name" value="CARBOXYMUCONOLACTONE DECARBOXYLASE-LIKE DOMAIN-CONTAINING PROTEIN"/>
    <property type="match status" value="1"/>
</dbReference>